<evidence type="ECO:0000256" key="1">
    <source>
        <dbReference type="SAM" id="MobiDB-lite"/>
    </source>
</evidence>
<dbReference type="AlphaFoldDB" id="A0A371GCK5"/>
<proteinExistence type="predicted"/>
<feature type="domain" description="Retrotransposon Copia-like N-terminal" evidence="2">
    <location>
        <begin position="103"/>
        <end position="141"/>
    </location>
</feature>
<comment type="caution">
    <text evidence="3">The sequence shown here is derived from an EMBL/GenBank/DDBJ whole genome shotgun (WGS) entry which is preliminary data.</text>
</comment>
<organism evidence="3 4">
    <name type="scientific">Mucuna pruriens</name>
    <name type="common">Velvet bean</name>
    <name type="synonym">Dolichos pruriens</name>
    <dbReference type="NCBI Taxonomy" id="157652"/>
    <lineage>
        <taxon>Eukaryota</taxon>
        <taxon>Viridiplantae</taxon>
        <taxon>Streptophyta</taxon>
        <taxon>Embryophyta</taxon>
        <taxon>Tracheophyta</taxon>
        <taxon>Spermatophyta</taxon>
        <taxon>Magnoliopsida</taxon>
        <taxon>eudicotyledons</taxon>
        <taxon>Gunneridae</taxon>
        <taxon>Pentapetalae</taxon>
        <taxon>rosids</taxon>
        <taxon>fabids</taxon>
        <taxon>Fabales</taxon>
        <taxon>Fabaceae</taxon>
        <taxon>Papilionoideae</taxon>
        <taxon>50 kb inversion clade</taxon>
        <taxon>NPAAA clade</taxon>
        <taxon>indigoferoid/millettioid clade</taxon>
        <taxon>Phaseoleae</taxon>
        <taxon>Mucuna</taxon>
    </lineage>
</organism>
<feature type="non-terminal residue" evidence="3">
    <location>
        <position position="474"/>
    </location>
</feature>
<reference evidence="3" key="1">
    <citation type="submission" date="2018-05" db="EMBL/GenBank/DDBJ databases">
        <title>Draft genome of Mucuna pruriens seed.</title>
        <authorList>
            <person name="Nnadi N.E."/>
            <person name="Vos R."/>
            <person name="Hasami M.H."/>
            <person name="Devisetty U.K."/>
            <person name="Aguiy J.C."/>
        </authorList>
    </citation>
    <scope>NUCLEOTIDE SEQUENCE [LARGE SCALE GENOMIC DNA]</scope>
    <source>
        <strain evidence="3">JCA_2017</strain>
    </source>
</reference>
<sequence length="474" mass="53958">MNSITPQHADNGFSISSSFSNKRTGISHLIFKVLIMLFNRARAQSSVPILSMLNQNDRSTVTSYGPYTTLQQNPSLNLQFERPGGYLDGRASPKSLWAHERNVLLSLPLNRDNFYNWSKAMKRAFSSKNKIRFINGNLPQPVEIDPLMILGKDATTWLYHKSPALFLPKFRRAQFTCKIDSPKATTSECHTSFKKSIMCDKVTRPFLFSLLMNLFWDIRPTPTCTCAISWSCNINYQYLISLLNASKNDTTTSVNSTSKPTTFKSNNHDLSTQKITGHVKIHNNIYIIQQTPPPPKLFSVIRMFMLLLFVIVAKINSHDFFDLSHYIDYPPLFQSNLSKYFWTYSLCHSMHIINRLPTLILHDKSPHELLYDPPPTSIDLKGRREAPRRGRPRKQFEPGEATSPYKRRKKGSSKKVNAGKTPVSQENKTSALKDENANPSSAETPSQFVNAMYDPAFERAGVPIDPLLRLFNAT</sequence>
<name>A0A371GCK5_MUCPR</name>
<feature type="compositionally biased region" description="Polar residues" evidence="1">
    <location>
        <begin position="437"/>
        <end position="447"/>
    </location>
</feature>
<dbReference type="EMBL" id="QJKJ01006058">
    <property type="protein sequence ID" value="RDX88083.1"/>
    <property type="molecule type" value="Genomic_DNA"/>
</dbReference>
<evidence type="ECO:0000313" key="4">
    <source>
        <dbReference type="Proteomes" id="UP000257109"/>
    </source>
</evidence>
<accession>A0A371GCK5</accession>
<dbReference type="OrthoDB" id="1429375at2759"/>
<protein>
    <recommendedName>
        <fullName evidence="2">Retrotransposon Copia-like N-terminal domain-containing protein</fullName>
    </recommendedName>
</protein>
<keyword evidence="4" id="KW-1185">Reference proteome</keyword>
<evidence type="ECO:0000259" key="2">
    <source>
        <dbReference type="Pfam" id="PF14244"/>
    </source>
</evidence>
<dbReference type="Proteomes" id="UP000257109">
    <property type="component" value="Unassembled WGS sequence"/>
</dbReference>
<gene>
    <name evidence="3" type="ORF">CR513_30366</name>
</gene>
<evidence type="ECO:0000313" key="3">
    <source>
        <dbReference type="EMBL" id="RDX88083.1"/>
    </source>
</evidence>
<feature type="region of interest" description="Disordered" evidence="1">
    <location>
        <begin position="372"/>
        <end position="447"/>
    </location>
</feature>
<dbReference type="Pfam" id="PF14244">
    <property type="entry name" value="Retrotran_gag_3"/>
    <property type="match status" value="1"/>
</dbReference>
<dbReference type="InterPro" id="IPR029472">
    <property type="entry name" value="Copia-like_N"/>
</dbReference>